<protein>
    <recommendedName>
        <fullName evidence="4">Outer membrane protein beta-barrel domain protein</fullName>
    </recommendedName>
</protein>
<evidence type="ECO:0008006" key="4">
    <source>
        <dbReference type="Google" id="ProtNLM"/>
    </source>
</evidence>
<dbReference type="AlphaFoldDB" id="A0A073IUD6"/>
<evidence type="ECO:0000256" key="1">
    <source>
        <dbReference type="SAM" id="SignalP"/>
    </source>
</evidence>
<dbReference type="GeneID" id="68869794"/>
<feature type="chain" id="PRO_5001690026" description="Outer membrane protein beta-barrel domain protein" evidence="1">
    <location>
        <begin position="46"/>
        <end position="210"/>
    </location>
</feature>
<accession>A0A073IUD6</accession>
<keyword evidence="1" id="KW-0732">Signal</keyword>
<proteinExistence type="predicted"/>
<evidence type="ECO:0000313" key="2">
    <source>
        <dbReference type="EMBL" id="KEJ93948.1"/>
    </source>
</evidence>
<dbReference type="EMBL" id="JAMD01000022">
    <property type="protein sequence ID" value="KEJ93948.1"/>
    <property type="molecule type" value="Genomic_DNA"/>
</dbReference>
<evidence type="ECO:0000313" key="3">
    <source>
        <dbReference type="Proteomes" id="UP000027746"/>
    </source>
</evidence>
<dbReference type="Proteomes" id="UP000027746">
    <property type="component" value="Unassembled WGS sequence"/>
</dbReference>
<keyword evidence="3" id="KW-1185">Reference proteome</keyword>
<organism evidence="2 3">
    <name type="scientific">Pseudosulfitobacter pseudonitzschiae</name>
    <dbReference type="NCBI Taxonomy" id="1402135"/>
    <lineage>
        <taxon>Bacteria</taxon>
        <taxon>Pseudomonadati</taxon>
        <taxon>Pseudomonadota</taxon>
        <taxon>Alphaproteobacteria</taxon>
        <taxon>Rhodobacterales</taxon>
        <taxon>Roseobacteraceae</taxon>
        <taxon>Pseudosulfitobacter</taxon>
    </lineage>
</organism>
<name>A0A073IUD6_9RHOB</name>
<dbReference type="RefSeq" id="WP_234973767.1">
    <property type="nucleotide sequence ID" value="NZ_CP054599.1"/>
</dbReference>
<gene>
    <name evidence="2" type="ORF">SUH3_12235</name>
</gene>
<reference evidence="2 3" key="1">
    <citation type="submission" date="2014-01" db="EMBL/GenBank/DDBJ databases">
        <title>Sulfitobacter sp. H3 (MCCC 1A00686) Genome Sequencing.</title>
        <authorList>
            <person name="Lai Q."/>
            <person name="Hong Z."/>
        </authorList>
    </citation>
    <scope>NUCLEOTIDE SEQUENCE [LARGE SCALE GENOMIC DNA]</scope>
    <source>
        <strain evidence="2 3">H3</strain>
    </source>
</reference>
<comment type="caution">
    <text evidence="2">The sequence shown here is derived from an EMBL/GenBank/DDBJ whole genome shotgun (WGS) entry which is preliminary data.</text>
</comment>
<feature type="signal peptide" evidence="1">
    <location>
        <begin position="1"/>
        <end position="45"/>
    </location>
</feature>
<sequence length="210" mass="22930">MSKTGYTMQFRAHPSWYARRNDNTTYTRLSLAIPLLCLASSAAQADGTFFQLDLGAPTADAVLAATRGKMSYGANYSNYESGWSAGIHVTRDFAIEDFGTLKIGPSLGTSDEVKRIKLGGKIILERYQPTNFGFLFLSAQYNTNENDWFTLAQIGNAQGLSVDLTAGGSDNYSEQSVAVNYRLNGGPTSFRGGYRFDAKEVFIGVSVNTY</sequence>